<dbReference type="InterPro" id="IPR000415">
    <property type="entry name" value="Nitroreductase-like"/>
</dbReference>
<dbReference type="Pfam" id="PF00881">
    <property type="entry name" value="Nitroreductase"/>
    <property type="match status" value="1"/>
</dbReference>
<gene>
    <name evidence="2" type="primary">bluB</name>
    <name evidence="2" type="ORF">GL284_01485</name>
</gene>
<dbReference type="EMBL" id="WMII01000001">
    <property type="protein sequence ID" value="MTH62937.1"/>
    <property type="molecule type" value="Genomic_DNA"/>
</dbReference>
<keyword evidence="3" id="KW-1185">Reference proteome</keyword>
<dbReference type="GO" id="GO:0102919">
    <property type="term" value="F:5,6-dimethylbenzimidazole synthase activity"/>
    <property type="evidence" value="ECO:0007669"/>
    <property type="project" value="UniProtKB-EC"/>
</dbReference>
<sequence length="207" mass="23291">MHCDEPDIAALQRILRWRRDVRHFRPDPIPEPLIAQLQAAVELAPSVGNARPWRIVRVDDPARRAAVAENFAACNARAAERYHGQQRRDYDALKLAGLKAAPLQLAVFTQIDPETGHGLGRATMPHTLRQSTTMAIHTLWLAARARNLGLGMVSILDPARIGPLLDVPEDWEFAAWLCLGWPEFTDDTPLLHRAGWQENTAPPWSRR</sequence>
<dbReference type="PANTHER" id="PTHR23026:SF123">
    <property type="entry name" value="NAD(P)H NITROREDUCTASE RV3131-RELATED"/>
    <property type="match status" value="1"/>
</dbReference>
<keyword evidence="2" id="KW-0560">Oxidoreductase</keyword>
<reference evidence="2 3" key="1">
    <citation type="submission" date="2019-11" db="EMBL/GenBank/DDBJ databases">
        <authorList>
            <person name="Dong K."/>
        </authorList>
    </citation>
    <scope>NUCLEOTIDE SEQUENCE [LARGE SCALE GENOMIC DNA]</scope>
    <source>
        <strain evidence="2 3">DK608</strain>
    </source>
</reference>
<dbReference type="NCBIfam" id="TIGR02476">
    <property type="entry name" value="BluB"/>
    <property type="match status" value="1"/>
</dbReference>
<dbReference type="InterPro" id="IPR029479">
    <property type="entry name" value="Nitroreductase"/>
</dbReference>
<evidence type="ECO:0000259" key="1">
    <source>
        <dbReference type="Pfam" id="PF00881"/>
    </source>
</evidence>
<name>A0A6L6IX49_9RHOB</name>
<dbReference type="AlphaFoldDB" id="A0A6L6IX49"/>
<proteinExistence type="predicted"/>
<dbReference type="SUPFAM" id="SSF55469">
    <property type="entry name" value="FMN-dependent nitroreductase-like"/>
    <property type="match status" value="1"/>
</dbReference>
<evidence type="ECO:0000313" key="2">
    <source>
        <dbReference type="EMBL" id="MTH62937.1"/>
    </source>
</evidence>
<evidence type="ECO:0000313" key="3">
    <source>
        <dbReference type="Proteomes" id="UP000478740"/>
    </source>
</evidence>
<dbReference type="EC" id="1.13.11.79" evidence="2"/>
<dbReference type="InterPro" id="IPR012825">
    <property type="entry name" value="BluB"/>
</dbReference>
<organism evidence="2 3">
    <name type="scientific">Paracoccus shanxieyensis</name>
    <dbReference type="NCBI Taxonomy" id="2675752"/>
    <lineage>
        <taxon>Bacteria</taxon>
        <taxon>Pseudomonadati</taxon>
        <taxon>Pseudomonadota</taxon>
        <taxon>Alphaproteobacteria</taxon>
        <taxon>Rhodobacterales</taxon>
        <taxon>Paracoccaceae</taxon>
        <taxon>Paracoccus</taxon>
    </lineage>
</organism>
<dbReference type="CDD" id="cd02145">
    <property type="entry name" value="BluB"/>
    <property type="match status" value="1"/>
</dbReference>
<dbReference type="InterPro" id="IPR050627">
    <property type="entry name" value="Nitroreductase/BluB"/>
</dbReference>
<dbReference type="Proteomes" id="UP000478740">
    <property type="component" value="Unassembled WGS sequence"/>
</dbReference>
<comment type="caution">
    <text evidence="2">The sequence shown here is derived from an EMBL/GenBank/DDBJ whole genome shotgun (WGS) entry which is preliminary data.</text>
</comment>
<accession>A0A6L6IX49</accession>
<dbReference type="PANTHER" id="PTHR23026">
    <property type="entry name" value="NADPH NITROREDUCTASE"/>
    <property type="match status" value="1"/>
</dbReference>
<protein>
    <submittedName>
        <fullName evidence="2">5,6-dimethylbenzimidazole synthase</fullName>
        <ecNumber evidence="2">1.13.11.79</ecNumber>
    </submittedName>
</protein>
<dbReference type="Gene3D" id="3.40.109.10">
    <property type="entry name" value="NADH Oxidase"/>
    <property type="match status" value="1"/>
</dbReference>
<dbReference type="RefSeq" id="WP_155042870.1">
    <property type="nucleotide sequence ID" value="NZ_WMIH01000001.1"/>
</dbReference>
<feature type="domain" description="Nitroreductase" evidence="1">
    <location>
        <begin position="15"/>
        <end position="181"/>
    </location>
</feature>